<proteinExistence type="inferred from homology"/>
<comment type="caution">
    <text evidence="9">The sequence shown here is derived from an EMBL/GenBank/DDBJ whole genome shotgun (WGS) entry which is preliminary data.</text>
</comment>
<accession>A0A814BF07</accession>
<protein>
    <recommendedName>
        <fullName evidence="4 7">Trehalase</fullName>
        <ecNumber evidence="3 7">3.2.1.28</ecNumber>
    </recommendedName>
    <alternativeName>
        <fullName evidence="7">Alpha-trehalose glucohydrolase</fullName>
    </alternativeName>
</protein>
<keyword evidence="10" id="KW-1185">Reference proteome</keyword>
<dbReference type="EC" id="3.2.1.28" evidence="3 7"/>
<keyword evidence="5 7" id="KW-0378">Hydrolase</keyword>
<evidence type="ECO:0000256" key="6">
    <source>
        <dbReference type="ARBA" id="ARBA00023295"/>
    </source>
</evidence>
<organism evidence="9 10">
    <name type="scientific">Brachionus calyciflorus</name>
    <dbReference type="NCBI Taxonomy" id="104777"/>
    <lineage>
        <taxon>Eukaryota</taxon>
        <taxon>Metazoa</taxon>
        <taxon>Spiralia</taxon>
        <taxon>Gnathifera</taxon>
        <taxon>Rotifera</taxon>
        <taxon>Eurotatoria</taxon>
        <taxon>Monogononta</taxon>
        <taxon>Pseudotrocha</taxon>
        <taxon>Ploima</taxon>
        <taxon>Brachionidae</taxon>
        <taxon>Brachionus</taxon>
    </lineage>
</organism>
<dbReference type="Proteomes" id="UP000663879">
    <property type="component" value="Unassembled WGS sequence"/>
</dbReference>
<evidence type="ECO:0000256" key="1">
    <source>
        <dbReference type="ARBA" id="ARBA00001576"/>
    </source>
</evidence>
<dbReference type="PROSITE" id="PS00927">
    <property type="entry name" value="TREHALASE_1"/>
    <property type="match status" value="1"/>
</dbReference>
<evidence type="ECO:0000256" key="2">
    <source>
        <dbReference type="ARBA" id="ARBA00005615"/>
    </source>
</evidence>
<comment type="similarity">
    <text evidence="2 7">Belongs to the glycosyl hydrolase 37 family.</text>
</comment>
<sequence length="541" mass="63884">MIFYIFILFIKIRLNSMQILDIGQCSSKVFCHGDLLHSVQMSFMFTDSKTYVDMPTKYSEYEILDKFSSINSKNRTKLKEFLNENFHPSGSSIIDGELIDWIPKPEYLTNIKNLNLRHFATHLHSKWRKLTKKFDANILCSHCRTSAFLTRNSFIVPGGRFIEYYYWDTYWIIESLLISNMSETVKGILQNFFDILQWNGFIPNGAQIYYLNRSQPPLLIQMVYAYFKHTNDSNFLKSSIHLLDKEYSFWMKEKSIEIIKDDKKYLLNQYRVKSDRPRPESYKEDYINAHESGNPRKYYSNVMTAAESGWDFSSRWFENPMDIKTIQIDKIIPVDLNSIMFRNEQILAELHKLLGNKEKSDIYKKLSELRHEAINKIFWHHKQKTYGDYNLEKDDVNLDNLFITDLSPLWFGINPPINDSIILTRYNSLLFNYKSGIPASNIKTGQQWDFPNVWAPYHTWVVEHLLTTNRFSEALNIAQRFVNTVYCGWKEKGNVFEKYHAEEPGRYGYGGEYVVQEGFGWTNGVVIFLMNKFGRSIKTFC</sequence>
<keyword evidence="8" id="KW-0732">Signal</keyword>
<keyword evidence="6 7" id="KW-0326">Glycosidase</keyword>
<dbReference type="InterPro" id="IPR012341">
    <property type="entry name" value="6hp_glycosidase-like_sf"/>
</dbReference>
<dbReference type="GO" id="GO:0005993">
    <property type="term" value="P:trehalose catabolic process"/>
    <property type="evidence" value="ECO:0007669"/>
    <property type="project" value="TreeGrafter"/>
</dbReference>
<evidence type="ECO:0000256" key="8">
    <source>
        <dbReference type="SAM" id="SignalP"/>
    </source>
</evidence>
<dbReference type="PANTHER" id="PTHR23403">
    <property type="entry name" value="TREHALASE"/>
    <property type="match status" value="1"/>
</dbReference>
<evidence type="ECO:0000256" key="7">
    <source>
        <dbReference type="RuleBase" id="RU361180"/>
    </source>
</evidence>
<evidence type="ECO:0000256" key="5">
    <source>
        <dbReference type="ARBA" id="ARBA00022801"/>
    </source>
</evidence>
<evidence type="ECO:0000313" key="9">
    <source>
        <dbReference type="EMBL" id="CAF0926994.1"/>
    </source>
</evidence>
<comment type="catalytic activity">
    <reaction evidence="1 7">
        <text>alpha,alpha-trehalose + H2O = alpha-D-glucose + beta-D-glucose</text>
        <dbReference type="Rhea" id="RHEA:32675"/>
        <dbReference type="ChEBI" id="CHEBI:15377"/>
        <dbReference type="ChEBI" id="CHEBI:15903"/>
        <dbReference type="ChEBI" id="CHEBI:16551"/>
        <dbReference type="ChEBI" id="CHEBI:17925"/>
        <dbReference type="EC" id="3.2.1.28"/>
    </reaction>
</comment>
<dbReference type="OrthoDB" id="3542292at2759"/>
<dbReference type="PANTHER" id="PTHR23403:SF1">
    <property type="entry name" value="TREHALASE"/>
    <property type="match status" value="1"/>
</dbReference>
<dbReference type="PRINTS" id="PR00744">
    <property type="entry name" value="GLHYDRLASE37"/>
</dbReference>
<evidence type="ECO:0000256" key="4">
    <source>
        <dbReference type="ARBA" id="ARBA00019905"/>
    </source>
</evidence>
<reference evidence="9" key="1">
    <citation type="submission" date="2021-02" db="EMBL/GenBank/DDBJ databases">
        <authorList>
            <person name="Nowell W R."/>
        </authorList>
    </citation>
    <scope>NUCLEOTIDE SEQUENCE</scope>
    <source>
        <strain evidence="9">Ploen Becks lab</strain>
    </source>
</reference>
<evidence type="ECO:0000313" key="10">
    <source>
        <dbReference type="Proteomes" id="UP000663879"/>
    </source>
</evidence>
<feature type="chain" id="PRO_5032451284" description="Trehalase" evidence="8">
    <location>
        <begin position="18"/>
        <end position="541"/>
    </location>
</feature>
<dbReference type="PROSITE" id="PS00928">
    <property type="entry name" value="TREHALASE_2"/>
    <property type="match status" value="1"/>
</dbReference>
<gene>
    <name evidence="9" type="ORF">OXX778_LOCUS12696</name>
</gene>
<name>A0A814BF07_9BILA</name>
<dbReference type="Gene3D" id="1.50.10.10">
    <property type="match status" value="1"/>
</dbReference>
<dbReference type="InterPro" id="IPR008928">
    <property type="entry name" value="6-hairpin_glycosidase_sf"/>
</dbReference>
<evidence type="ECO:0000256" key="3">
    <source>
        <dbReference type="ARBA" id="ARBA00012757"/>
    </source>
</evidence>
<dbReference type="Pfam" id="PF01204">
    <property type="entry name" value="Trehalase"/>
    <property type="match status" value="1"/>
</dbReference>
<dbReference type="InterPro" id="IPR001661">
    <property type="entry name" value="Glyco_hydro_37"/>
</dbReference>
<feature type="signal peptide" evidence="8">
    <location>
        <begin position="1"/>
        <end position="17"/>
    </location>
</feature>
<dbReference type="InterPro" id="IPR018232">
    <property type="entry name" value="Glyco_hydro_37_CS"/>
</dbReference>
<dbReference type="EMBL" id="CAJNOC010002335">
    <property type="protein sequence ID" value="CAF0926994.1"/>
    <property type="molecule type" value="Genomic_DNA"/>
</dbReference>
<dbReference type="SUPFAM" id="SSF48208">
    <property type="entry name" value="Six-hairpin glycosidases"/>
    <property type="match status" value="1"/>
</dbReference>
<dbReference type="AlphaFoldDB" id="A0A814BF07"/>
<dbReference type="GO" id="GO:0004555">
    <property type="term" value="F:alpha,alpha-trehalase activity"/>
    <property type="evidence" value="ECO:0007669"/>
    <property type="project" value="UniProtKB-EC"/>
</dbReference>